<evidence type="ECO:0000313" key="2">
    <source>
        <dbReference type="EMBL" id="ALE03071.1"/>
    </source>
</evidence>
<gene>
    <name evidence="2" type="ORF">PU02_0257</name>
</gene>
<accession>A0A0M3T2L8</accession>
<organism evidence="2 3">
    <name type="scientific">Bartonella ancashensis</name>
    <dbReference type="NCBI Taxonomy" id="1318743"/>
    <lineage>
        <taxon>Bacteria</taxon>
        <taxon>Pseudomonadati</taxon>
        <taxon>Pseudomonadota</taxon>
        <taxon>Alphaproteobacteria</taxon>
        <taxon>Hyphomicrobiales</taxon>
        <taxon>Bartonellaceae</taxon>
        <taxon>Bartonella</taxon>
    </lineage>
</organism>
<dbReference type="KEGG" id="banc:PU02_0257"/>
<dbReference type="AlphaFoldDB" id="A0A0M3T2L8"/>
<feature type="region of interest" description="Disordered" evidence="1">
    <location>
        <begin position="1"/>
        <end position="55"/>
    </location>
</feature>
<keyword evidence="3" id="KW-1185">Reference proteome</keyword>
<protein>
    <submittedName>
        <fullName evidence="2">Phage protein</fullName>
    </submittedName>
</protein>
<dbReference type="Proteomes" id="UP000057213">
    <property type="component" value="Chromosome"/>
</dbReference>
<dbReference type="RefSeq" id="WP_053943734.1">
    <property type="nucleotide sequence ID" value="NZ_CP010401.1"/>
</dbReference>
<proteinExistence type="predicted"/>
<evidence type="ECO:0000256" key="1">
    <source>
        <dbReference type="SAM" id="MobiDB-lite"/>
    </source>
</evidence>
<evidence type="ECO:0000313" key="3">
    <source>
        <dbReference type="Proteomes" id="UP000057213"/>
    </source>
</evidence>
<dbReference type="PATRIC" id="fig|1318743.3.peg.269"/>
<dbReference type="EMBL" id="CP010401">
    <property type="protein sequence ID" value="ALE03071.1"/>
    <property type="molecule type" value="Genomic_DNA"/>
</dbReference>
<name>A0A0M3T2L8_9HYPH</name>
<dbReference type="OrthoDB" id="8227546at2"/>
<reference evidence="2 3" key="1">
    <citation type="journal article" date="2015" name="Genome Announc.">
        <title>Complete Genome Sequence of Bartonella ancashensis Strain 20.00, Isolated from the Blood of a Patient with Verruga Peruana.</title>
        <authorList>
            <person name="Hang J."/>
            <person name="Mullins K.E."/>
            <person name="Clifford R.J."/>
            <person name="Onmus-Leone F."/>
            <person name="Yang Y."/>
            <person name="Jiang J."/>
            <person name="Leguia M."/>
            <person name="Kasper M.R."/>
            <person name="Maguina C."/>
            <person name="Lesho E.P."/>
            <person name="Jarman R.G."/>
            <person name="Richards A.L."/>
            <person name="Blazes D."/>
        </authorList>
    </citation>
    <scope>NUCLEOTIDE SEQUENCE [LARGE SCALE GENOMIC DNA]</scope>
    <source>
        <strain evidence="2 3">20.00</strain>
    </source>
</reference>
<sequence length="263" mass="29402">MDEEVLTLEEQTQLAQSSFHNDEESEGGESPFGENSYQEEQGVYGVQASEAPPDPQENFMAYIQWLAKELKIQQDKLMENPHEASVLAEKKTAQTCNGEKDTAAHQEAEKLHALFHNSVEGIKQKHRDFDQAADFIYDMRAAQLAAYASIYPEMTDPKAVDAVIGNELEHIIRACVQKNQNPAEVIYEMAQKIGYTDQQSHTLNMLQERHNSARTLAAHNGASPGESLSLEMLDKMSEAEFNVWIDDPKNKAAFNGLMGGGER</sequence>